<dbReference type="EMBL" id="MVGT01003523">
    <property type="protein sequence ID" value="OVA03783.1"/>
    <property type="molecule type" value="Genomic_DNA"/>
</dbReference>
<proteinExistence type="predicted"/>
<sequence length="116" mass="13063">MARGQGHGRGAAIRDAPLDEVMERDRMAGLERQVEALTCQLAALQPQQERRRVPNLRVVEEEDDEEGENPFAELDQEELQTAARIPISRARLNKLRIRNEAQGQHQSVSVVGNLDI</sequence>
<dbReference type="AlphaFoldDB" id="A0A200PZZ3"/>
<evidence type="ECO:0000313" key="1">
    <source>
        <dbReference type="EMBL" id="OVA03783.1"/>
    </source>
</evidence>
<dbReference type="Proteomes" id="UP000195402">
    <property type="component" value="Unassembled WGS sequence"/>
</dbReference>
<reference evidence="1 2" key="1">
    <citation type="journal article" date="2017" name="Mol. Plant">
        <title>The Genome of Medicinal Plant Macleaya cordata Provides New Insights into Benzylisoquinoline Alkaloids Metabolism.</title>
        <authorList>
            <person name="Liu X."/>
            <person name="Liu Y."/>
            <person name="Huang P."/>
            <person name="Ma Y."/>
            <person name="Qing Z."/>
            <person name="Tang Q."/>
            <person name="Cao H."/>
            <person name="Cheng P."/>
            <person name="Zheng Y."/>
            <person name="Yuan Z."/>
            <person name="Zhou Y."/>
            <person name="Liu J."/>
            <person name="Tang Z."/>
            <person name="Zhuo Y."/>
            <person name="Zhang Y."/>
            <person name="Yu L."/>
            <person name="Huang J."/>
            <person name="Yang P."/>
            <person name="Peng Q."/>
            <person name="Zhang J."/>
            <person name="Jiang W."/>
            <person name="Zhang Z."/>
            <person name="Lin K."/>
            <person name="Ro D.K."/>
            <person name="Chen X."/>
            <person name="Xiong X."/>
            <person name="Shang Y."/>
            <person name="Huang S."/>
            <person name="Zeng J."/>
        </authorList>
    </citation>
    <scope>NUCLEOTIDE SEQUENCE [LARGE SCALE GENOMIC DNA]</scope>
    <source>
        <strain evidence="2">cv. BLH2017</strain>
        <tissue evidence="1">Root</tissue>
    </source>
</reference>
<dbReference type="InParanoid" id="A0A200PZZ3"/>
<gene>
    <name evidence="1" type="ORF">BVC80_7521g5</name>
</gene>
<comment type="caution">
    <text evidence="1">The sequence shown here is derived from an EMBL/GenBank/DDBJ whole genome shotgun (WGS) entry which is preliminary data.</text>
</comment>
<name>A0A200PZZ3_MACCD</name>
<accession>A0A200PZZ3</accession>
<protein>
    <submittedName>
        <fullName evidence="1">Uncharacterized protein</fullName>
    </submittedName>
</protein>
<keyword evidence="2" id="KW-1185">Reference proteome</keyword>
<organism evidence="1 2">
    <name type="scientific">Macleaya cordata</name>
    <name type="common">Five-seeded plume-poppy</name>
    <name type="synonym">Bocconia cordata</name>
    <dbReference type="NCBI Taxonomy" id="56857"/>
    <lineage>
        <taxon>Eukaryota</taxon>
        <taxon>Viridiplantae</taxon>
        <taxon>Streptophyta</taxon>
        <taxon>Embryophyta</taxon>
        <taxon>Tracheophyta</taxon>
        <taxon>Spermatophyta</taxon>
        <taxon>Magnoliopsida</taxon>
        <taxon>Ranunculales</taxon>
        <taxon>Papaveraceae</taxon>
        <taxon>Papaveroideae</taxon>
        <taxon>Macleaya</taxon>
    </lineage>
</organism>
<evidence type="ECO:0000313" key="2">
    <source>
        <dbReference type="Proteomes" id="UP000195402"/>
    </source>
</evidence>